<evidence type="ECO:0000313" key="4">
    <source>
        <dbReference type="EMBL" id="VDO19073.1"/>
    </source>
</evidence>
<evidence type="ECO:0000313" key="6">
    <source>
        <dbReference type="WBParaSite" id="HPBE_0000069001-mRNA-1"/>
    </source>
</evidence>
<feature type="region of interest" description="Disordered" evidence="1">
    <location>
        <begin position="27"/>
        <end position="64"/>
    </location>
</feature>
<gene>
    <name evidence="4" type="ORF">HPBE_LOCUS691</name>
</gene>
<dbReference type="InterPro" id="IPR003677">
    <property type="entry name" value="ANIS5_cation-bd"/>
</dbReference>
<evidence type="ECO:0000313" key="5">
    <source>
        <dbReference type="Proteomes" id="UP000050761"/>
    </source>
</evidence>
<dbReference type="InterPro" id="IPR052823">
    <property type="entry name" value="SXP/RAL-2_related"/>
</dbReference>
<proteinExistence type="predicted"/>
<dbReference type="OrthoDB" id="5867022at2759"/>
<feature type="compositionally biased region" description="Basic residues" evidence="1">
    <location>
        <begin position="39"/>
        <end position="56"/>
    </location>
</feature>
<reference evidence="6" key="2">
    <citation type="submission" date="2019-09" db="UniProtKB">
        <authorList>
            <consortium name="WormBaseParasite"/>
        </authorList>
    </citation>
    <scope>IDENTIFICATION</scope>
</reference>
<feature type="domain" description="SXP/RAL-2 family protein Ani s 5-like cation-binding" evidence="3">
    <location>
        <begin position="70"/>
        <end position="168"/>
    </location>
</feature>
<accession>A0A183F3E8</accession>
<protein>
    <submittedName>
        <fullName evidence="6">DUF148 domain-containing protein</fullName>
    </submittedName>
</protein>
<dbReference type="PANTHER" id="PTHR21593:SF36">
    <property type="entry name" value="DUF148 DOMAIN-CONTAINING PROTEIN-RELATED"/>
    <property type="match status" value="1"/>
</dbReference>
<dbReference type="PANTHER" id="PTHR21593">
    <property type="entry name" value="PRION-LIKE- Q/N-RICH -DOMAIN-BEARING PROTEIN PROTEIN"/>
    <property type="match status" value="1"/>
</dbReference>
<keyword evidence="2" id="KW-0732">Signal</keyword>
<keyword evidence="5" id="KW-1185">Reference proteome</keyword>
<feature type="chain" id="PRO_5044551222" evidence="2">
    <location>
        <begin position="24"/>
        <end position="180"/>
    </location>
</feature>
<reference evidence="4 5" key="1">
    <citation type="submission" date="2018-11" db="EMBL/GenBank/DDBJ databases">
        <authorList>
            <consortium name="Pathogen Informatics"/>
        </authorList>
    </citation>
    <scope>NUCLEOTIDE SEQUENCE [LARGE SCALE GENOMIC DNA]</scope>
</reference>
<dbReference type="Pfam" id="PF02520">
    <property type="entry name" value="ANIS5_cation-bd"/>
    <property type="match status" value="1"/>
</dbReference>
<feature type="signal peptide" evidence="2">
    <location>
        <begin position="1"/>
        <end position="23"/>
    </location>
</feature>
<evidence type="ECO:0000256" key="2">
    <source>
        <dbReference type="SAM" id="SignalP"/>
    </source>
</evidence>
<name>A0A183F3E8_HELPZ</name>
<sequence>MLRSLVEMNTALIALIVIGVVMCEPRQGRGHSGEDDHGHHHHGGHHHGGHGCHHRGPPPPPFLKNVSKAARHAYFEIIFNENETIAEQNKDVLDWGKKYGIEVRFQSYLEEFYKNMSATRTEAKQNVTKVIEALPKAMEEFVAIMENEDQTRPQQREALRVLKEKDPQVSSHAVEHIGGR</sequence>
<dbReference type="Proteomes" id="UP000050761">
    <property type="component" value="Unassembled WGS sequence"/>
</dbReference>
<dbReference type="EMBL" id="UZAH01000549">
    <property type="protein sequence ID" value="VDO19073.1"/>
    <property type="molecule type" value="Genomic_DNA"/>
</dbReference>
<evidence type="ECO:0000256" key="1">
    <source>
        <dbReference type="SAM" id="MobiDB-lite"/>
    </source>
</evidence>
<organism evidence="5 6">
    <name type="scientific">Heligmosomoides polygyrus</name>
    <name type="common">Parasitic roundworm</name>
    <dbReference type="NCBI Taxonomy" id="6339"/>
    <lineage>
        <taxon>Eukaryota</taxon>
        <taxon>Metazoa</taxon>
        <taxon>Ecdysozoa</taxon>
        <taxon>Nematoda</taxon>
        <taxon>Chromadorea</taxon>
        <taxon>Rhabditida</taxon>
        <taxon>Rhabditina</taxon>
        <taxon>Rhabditomorpha</taxon>
        <taxon>Strongyloidea</taxon>
        <taxon>Heligmosomidae</taxon>
        <taxon>Heligmosomoides</taxon>
    </lineage>
</organism>
<dbReference type="AlphaFoldDB" id="A0A183F3E8"/>
<dbReference type="WBParaSite" id="HPBE_0000069001-mRNA-1">
    <property type="protein sequence ID" value="HPBE_0000069001-mRNA-1"/>
    <property type="gene ID" value="HPBE_0000069001"/>
</dbReference>
<accession>A0A3P7UE79</accession>
<evidence type="ECO:0000259" key="3">
    <source>
        <dbReference type="Pfam" id="PF02520"/>
    </source>
</evidence>